<dbReference type="EMBL" id="KE344550">
    <property type="protein sequence ID" value="EXB66634.1"/>
    <property type="molecule type" value="Genomic_DNA"/>
</dbReference>
<organism evidence="3 4">
    <name type="scientific">Morus notabilis</name>
    <dbReference type="NCBI Taxonomy" id="981085"/>
    <lineage>
        <taxon>Eukaryota</taxon>
        <taxon>Viridiplantae</taxon>
        <taxon>Streptophyta</taxon>
        <taxon>Embryophyta</taxon>
        <taxon>Tracheophyta</taxon>
        <taxon>Spermatophyta</taxon>
        <taxon>Magnoliopsida</taxon>
        <taxon>eudicotyledons</taxon>
        <taxon>Gunneridae</taxon>
        <taxon>Pentapetalae</taxon>
        <taxon>rosids</taxon>
        <taxon>fabids</taxon>
        <taxon>Rosales</taxon>
        <taxon>Moraceae</taxon>
        <taxon>Moreae</taxon>
        <taxon>Morus</taxon>
    </lineage>
</organism>
<evidence type="ECO:0000313" key="4">
    <source>
        <dbReference type="Proteomes" id="UP000030645"/>
    </source>
</evidence>
<dbReference type="InterPro" id="IPR005162">
    <property type="entry name" value="Retrotrans_gag_dom"/>
</dbReference>
<feature type="domain" description="Retrotransposon gag" evidence="2">
    <location>
        <begin position="139"/>
        <end position="194"/>
    </location>
</feature>
<feature type="region of interest" description="Disordered" evidence="1">
    <location>
        <begin position="42"/>
        <end position="87"/>
    </location>
</feature>
<feature type="compositionally biased region" description="Polar residues" evidence="1">
    <location>
        <begin position="50"/>
        <end position="60"/>
    </location>
</feature>
<keyword evidence="4" id="KW-1185">Reference proteome</keyword>
<evidence type="ECO:0000259" key="2">
    <source>
        <dbReference type="Pfam" id="PF03732"/>
    </source>
</evidence>
<evidence type="ECO:0000313" key="3">
    <source>
        <dbReference type="EMBL" id="EXB66634.1"/>
    </source>
</evidence>
<proteinExistence type="predicted"/>
<evidence type="ECO:0000256" key="1">
    <source>
        <dbReference type="SAM" id="MobiDB-lite"/>
    </source>
</evidence>
<dbReference type="Proteomes" id="UP000030645">
    <property type="component" value="Unassembled WGS sequence"/>
</dbReference>
<gene>
    <name evidence="3" type="ORF">L484_024931</name>
</gene>
<dbReference type="AlphaFoldDB" id="W9RBJ4"/>
<feature type="compositionally biased region" description="Basic and acidic residues" evidence="1">
    <location>
        <begin position="78"/>
        <end position="87"/>
    </location>
</feature>
<accession>W9RBJ4</accession>
<dbReference type="Pfam" id="PF03732">
    <property type="entry name" value="Retrotrans_gag"/>
    <property type="match status" value="1"/>
</dbReference>
<reference evidence="4" key="1">
    <citation type="submission" date="2013-01" db="EMBL/GenBank/DDBJ databases">
        <title>Draft Genome Sequence of a Mulberry Tree, Morus notabilis C.K. Schneid.</title>
        <authorList>
            <person name="He N."/>
            <person name="Zhao S."/>
        </authorList>
    </citation>
    <scope>NUCLEOTIDE SEQUENCE</scope>
</reference>
<sequence length="195" mass="21886">MKEQVGSLCSDIQRLGPMEQHLAMVMDKLSILDRVDKALQRLESPRVAGNPSSLEESSGVSRPGGASGDNGKTVMSSDKPDLEPGKADEFRESLIRGDLGLRRLEMPLFEGDNPEGWLFRVERYFSVNRLTEEDKLSAAAICFKGDALAWFQWEDGRNPVRSWLELKRKLLDRFRSSQEGTALDKFLAIQQKGTV</sequence>
<name>W9RBJ4_9ROSA</name>
<protein>
    <recommendedName>
        <fullName evidence="2">Retrotransposon gag domain-containing protein</fullName>
    </recommendedName>
</protein>